<evidence type="ECO:0000313" key="12">
    <source>
        <dbReference type="EMBL" id="CAG7719695.1"/>
    </source>
</evidence>
<keyword evidence="7" id="KW-0675">Receptor</keyword>
<keyword evidence="5" id="KW-0297">G-protein coupled receptor</keyword>
<comment type="subcellular location">
    <subcellularLocation>
        <location evidence="1">Membrane</location>
        <topology evidence="1">Multi-pass membrane protein</topology>
    </subcellularLocation>
</comment>
<dbReference type="AlphaFoldDB" id="A0A8J2JGB1"/>
<evidence type="ECO:0000256" key="1">
    <source>
        <dbReference type="ARBA" id="ARBA00004141"/>
    </source>
</evidence>
<dbReference type="GO" id="GO:0005886">
    <property type="term" value="C:plasma membrane"/>
    <property type="evidence" value="ECO:0007669"/>
    <property type="project" value="TreeGrafter"/>
</dbReference>
<dbReference type="InterPro" id="IPR000276">
    <property type="entry name" value="GPCR_Rhodpsn"/>
</dbReference>
<feature type="transmembrane region" description="Helical" evidence="10">
    <location>
        <begin position="300"/>
        <end position="322"/>
    </location>
</feature>
<evidence type="ECO:0000256" key="4">
    <source>
        <dbReference type="ARBA" id="ARBA00022989"/>
    </source>
</evidence>
<evidence type="ECO:0000313" key="13">
    <source>
        <dbReference type="Proteomes" id="UP000708208"/>
    </source>
</evidence>
<reference evidence="12" key="1">
    <citation type="submission" date="2021-06" db="EMBL/GenBank/DDBJ databases">
        <authorList>
            <person name="Hodson N. C."/>
            <person name="Mongue J. A."/>
            <person name="Jaron S. K."/>
        </authorList>
    </citation>
    <scope>NUCLEOTIDE SEQUENCE</scope>
</reference>
<dbReference type="OrthoDB" id="10037617at2759"/>
<dbReference type="Proteomes" id="UP000708208">
    <property type="component" value="Unassembled WGS sequence"/>
</dbReference>
<feature type="transmembrane region" description="Helical" evidence="10">
    <location>
        <begin position="263"/>
        <end position="288"/>
    </location>
</feature>
<feature type="compositionally biased region" description="Polar residues" evidence="9">
    <location>
        <begin position="199"/>
        <end position="211"/>
    </location>
</feature>
<evidence type="ECO:0000256" key="2">
    <source>
        <dbReference type="ARBA" id="ARBA00010663"/>
    </source>
</evidence>
<dbReference type="PANTHER" id="PTHR24238:SF75">
    <property type="entry name" value="CHOLECYSTOKININ-LIKE RECEPTOR AT 17D1-RELATED"/>
    <property type="match status" value="1"/>
</dbReference>
<dbReference type="SUPFAM" id="SSF81321">
    <property type="entry name" value="Family A G protein-coupled receptor-like"/>
    <property type="match status" value="1"/>
</dbReference>
<keyword evidence="3 10" id="KW-0812">Transmembrane</keyword>
<evidence type="ECO:0000256" key="5">
    <source>
        <dbReference type="ARBA" id="ARBA00023040"/>
    </source>
</evidence>
<evidence type="ECO:0000256" key="7">
    <source>
        <dbReference type="ARBA" id="ARBA00023170"/>
    </source>
</evidence>
<dbReference type="Pfam" id="PF00001">
    <property type="entry name" value="7tm_1"/>
    <property type="match status" value="1"/>
</dbReference>
<feature type="transmembrane region" description="Helical" evidence="10">
    <location>
        <begin position="20"/>
        <end position="38"/>
    </location>
</feature>
<evidence type="ECO:0000256" key="3">
    <source>
        <dbReference type="ARBA" id="ARBA00022692"/>
    </source>
</evidence>
<dbReference type="EMBL" id="CAJVCH010063720">
    <property type="protein sequence ID" value="CAG7719695.1"/>
    <property type="molecule type" value="Genomic_DNA"/>
</dbReference>
<dbReference type="GO" id="GO:0008188">
    <property type="term" value="F:neuropeptide receptor activity"/>
    <property type="evidence" value="ECO:0007669"/>
    <property type="project" value="TreeGrafter"/>
</dbReference>
<keyword evidence="8" id="KW-0807">Transducer</keyword>
<evidence type="ECO:0000256" key="6">
    <source>
        <dbReference type="ARBA" id="ARBA00023136"/>
    </source>
</evidence>
<accession>A0A8J2JGB1</accession>
<evidence type="ECO:0000256" key="8">
    <source>
        <dbReference type="ARBA" id="ARBA00023224"/>
    </source>
</evidence>
<gene>
    <name evidence="12" type="ORF">AFUS01_LOCUS9005</name>
</gene>
<keyword evidence="6 10" id="KW-0472">Membrane</keyword>
<evidence type="ECO:0000256" key="9">
    <source>
        <dbReference type="SAM" id="MobiDB-lite"/>
    </source>
</evidence>
<evidence type="ECO:0000259" key="11">
    <source>
        <dbReference type="PROSITE" id="PS50262"/>
    </source>
</evidence>
<dbReference type="InterPro" id="IPR017452">
    <property type="entry name" value="GPCR_Rhodpsn_7TM"/>
</dbReference>
<feature type="region of interest" description="Disordered" evidence="9">
    <location>
        <begin position="144"/>
        <end position="212"/>
    </location>
</feature>
<dbReference type="PROSITE" id="PS50262">
    <property type="entry name" value="G_PROTEIN_RECEP_F1_2"/>
    <property type="match status" value="1"/>
</dbReference>
<sequence length="384" mass="43616">MNVLLNGDEFQHLWSYRKAVSISVSAWTLVAISVERYYAICHPLTSRRWQTLSHAYKIIAVVWILSLSCMTPIAIFNVLVPLREPGRYKCRERWPDTTLEKFYNVFLDIILLILPLIIMSVKYSLITRTLWQASSHETYQERSSMLATSGMELSPTASPSKPRIMVTMPLSPSNHDESSSSGLKSSMSWRRGSSRSKQKVTTPNSNLTPPQKNFLLSAVSKPTSAQNNHHNSASSAPGGGYPQLLRRSNAAVSLNRKKRVIQMLGVVVAEFFICWTPIFVMNTCYLFWPKELYTLIGPLGVAIIQLVAYFSSCVNPITYCFMNRGFRTSFFRVFHCHWDPHRRSASHRTDSLRLTRGRSLYTASYSNNSNCSNNYKANTVSDDL</sequence>
<feature type="region of interest" description="Disordered" evidence="9">
    <location>
        <begin position="223"/>
        <end position="242"/>
    </location>
</feature>
<keyword evidence="4 10" id="KW-1133">Transmembrane helix</keyword>
<feature type="compositionally biased region" description="Low complexity" evidence="9">
    <location>
        <begin position="179"/>
        <end position="191"/>
    </location>
</feature>
<proteinExistence type="inferred from homology"/>
<keyword evidence="13" id="KW-1185">Reference proteome</keyword>
<dbReference type="PROSITE" id="PS00237">
    <property type="entry name" value="G_PROTEIN_RECEP_F1_1"/>
    <property type="match status" value="1"/>
</dbReference>
<feature type="transmembrane region" description="Helical" evidence="10">
    <location>
        <begin position="102"/>
        <end position="121"/>
    </location>
</feature>
<comment type="caution">
    <text evidence="12">The sequence shown here is derived from an EMBL/GenBank/DDBJ whole genome shotgun (WGS) entry which is preliminary data.</text>
</comment>
<evidence type="ECO:0000256" key="10">
    <source>
        <dbReference type="SAM" id="Phobius"/>
    </source>
</evidence>
<protein>
    <recommendedName>
        <fullName evidence="11">G-protein coupled receptors family 1 profile domain-containing protein</fullName>
    </recommendedName>
</protein>
<organism evidence="12 13">
    <name type="scientific">Allacma fusca</name>
    <dbReference type="NCBI Taxonomy" id="39272"/>
    <lineage>
        <taxon>Eukaryota</taxon>
        <taxon>Metazoa</taxon>
        <taxon>Ecdysozoa</taxon>
        <taxon>Arthropoda</taxon>
        <taxon>Hexapoda</taxon>
        <taxon>Collembola</taxon>
        <taxon>Symphypleona</taxon>
        <taxon>Sminthuridae</taxon>
        <taxon>Allacma</taxon>
    </lineage>
</organism>
<comment type="similarity">
    <text evidence="2">Belongs to the G-protein coupled receptor 1 family.</text>
</comment>
<feature type="transmembrane region" description="Helical" evidence="10">
    <location>
        <begin position="58"/>
        <end position="82"/>
    </location>
</feature>
<feature type="compositionally biased region" description="Low complexity" evidence="9">
    <location>
        <begin position="224"/>
        <end position="236"/>
    </location>
</feature>
<dbReference type="PANTHER" id="PTHR24238">
    <property type="entry name" value="G-PROTEIN COUPLED RECEPTOR"/>
    <property type="match status" value="1"/>
</dbReference>
<feature type="domain" description="G-protein coupled receptors family 1 profile" evidence="11">
    <location>
        <begin position="1"/>
        <end position="319"/>
    </location>
</feature>
<name>A0A8J2JGB1_9HEXA</name>